<evidence type="ECO:0000313" key="2">
    <source>
        <dbReference type="Proteomes" id="UP000319432"/>
    </source>
</evidence>
<dbReference type="EMBL" id="CP033464">
    <property type="protein sequence ID" value="QDX93590.1"/>
    <property type="molecule type" value="Genomic_DNA"/>
</dbReference>
<protein>
    <submittedName>
        <fullName evidence="1">Uncharacterized protein</fullName>
    </submittedName>
</protein>
<reference evidence="1 2" key="1">
    <citation type="submission" date="2018-11" db="EMBL/GenBank/DDBJ databases">
        <title>Phylogenetic determinants of toxin gene distribution in genomes of Brevibacillus laterosporus.</title>
        <authorList>
            <person name="Glare T.R."/>
            <person name="Durrant A."/>
            <person name="Berry C."/>
            <person name="Palma L."/>
            <person name="Ormskirk M."/>
            <person name="Cox M.O."/>
        </authorList>
    </citation>
    <scope>NUCLEOTIDE SEQUENCE [LARGE SCALE GENOMIC DNA]</scope>
    <source>
        <strain evidence="1 2">1821L</strain>
    </source>
</reference>
<sequence length="61" mass="7394">MIARLFRRKPRMTDEERDYCAEAIIDYALLIEFRNEFGGLSDEKEDRLSGKLTEWWLNLRL</sequence>
<dbReference type="AlphaFoldDB" id="A0A518V9B7"/>
<organism evidence="1 2">
    <name type="scientific">Brevibacillus laterosporus</name>
    <name type="common">Bacillus laterosporus</name>
    <dbReference type="NCBI Taxonomy" id="1465"/>
    <lineage>
        <taxon>Bacteria</taxon>
        <taxon>Bacillati</taxon>
        <taxon>Bacillota</taxon>
        <taxon>Bacilli</taxon>
        <taxon>Bacillales</taxon>
        <taxon>Paenibacillaceae</taxon>
        <taxon>Brevibacillus</taxon>
    </lineage>
</organism>
<keyword evidence="2" id="KW-1185">Reference proteome</keyword>
<dbReference type="Proteomes" id="UP000319432">
    <property type="component" value="Chromosome"/>
</dbReference>
<accession>A0A518V9B7</accession>
<dbReference type="OrthoDB" id="9890259at2"/>
<evidence type="ECO:0000313" key="1">
    <source>
        <dbReference type="EMBL" id="QDX93590.1"/>
    </source>
</evidence>
<name>A0A518V9B7_BRELA</name>
<proteinExistence type="predicted"/>
<gene>
    <name evidence="1" type="ORF">EEL30_15570</name>
</gene>